<protein>
    <submittedName>
        <fullName evidence="3">Maleylpyruvate isomerase family mycothiol-dependent enzyme</fullName>
    </submittedName>
</protein>
<sequence>METSEHLTALAAEGRALARAAREAGTDAPVPTCPEWRVRDLLEHTGMVHRWATAFVVEGHRAHRPAGEEPGLDGEALLDRFTEGHRLLVDALRTAPAGLECWTVFPAPSSVTFWARRQAHETRIHRVDAESALGGPPGPVAPAHAADGIDELLAGFHARAKSRVRTDPPRTLRVRAVDTDTVWTVRLSDGPPRTVRGPAGLETPADCTLSGTAEELYLALWNRRPFSSVDLSGDAEVAGLWARNSAVVWS</sequence>
<dbReference type="NCBIfam" id="TIGR03083">
    <property type="entry name" value="maleylpyruvate isomerase family mycothiol-dependent enzyme"/>
    <property type="match status" value="1"/>
</dbReference>
<dbReference type="GO" id="GO:0016853">
    <property type="term" value="F:isomerase activity"/>
    <property type="evidence" value="ECO:0007669"/>
    <property type="project" value="UniProtKB-KW"/>
</dbReference>
<dbReference type="GO" id="GO:0046872">
    <property type="term" value="F:metal ion binding"/>
    <property type="evidence" value="ECO:0007669"/>
    <property type="project" value="InterPro"/>
</dbReference>
<dbReference type="SUPFAM" id="SSF109854">
    <property type="entry name" value="DinB/YfiT-like putative metalloenzymes"/>
    <property type="match status" value="1"/>
</dbReference>
<dbReference type="InterPro" id="IPR017517">
    <property type="entry name" value="Maleyloyr_isom"/>
</dbReference>
<dbReference type="InterPro" id="IPR024344">
    <property type="entry name" value="MDMPI_metal-binding"/>
</dbReference>
<dbReference type="PANTHER" id="PTHR40758:SF1">
    <property type="entry name" value="CONSERVED PROTEIN"/>
    <property type="match status" value="1"/>
</dbReference>
<dbReference type="InterPro" id="IPR034660">
    <property type="entry name" value="DinB/YfiT-like"/>
</dbReference>
<feature type="domain" description="Mycothiol-dependent maleylpyruvate isomerase metal-binding" evidence="2">
    <location>
        <begin position="8"/>
        <end position="129"/>
    </location>
</feature>
<comment type="caution">
    <text evidence="3">The sequence shown here is derived from an EMBL/GenBank/DDBJ whole genome shotgun (WGS) entry which is preliminary data.</text>
</comment>
<dbReference type="GO" id="GO:0005886">
    <property type="term" value="C:plasma membrane"/>
    <property type="evidence" value="ECO:0007669"/>
    <property type="project" value="TreeGrafter"/>
</dbReference>
<keyword evidence="3" id="KW-0413">Isomerase</keyword>
<dbReference type="Pfam" id="PF07398">
    <property type="entry name" value="MDMPI_C"/>
    <property type="match status" value="1"/>
</dbReference>
<dbReference type="Pfam" id="PF11716">
    <property type="entry name" value="MDMPI_N"/>
    <property type="match status" value="1"/>
</dbReference>
<accession>A0A652KPW0</accession>
<proteinExistence type="predicted"/>
<dbReference type="RefSeq" id="WP_147985848.1">
    <property type="nucleotide sequence ID" value="NZ_RDBM01000037.1"/>
</dbReference>
<evidence type="ECO:0000313" key="3">
    <source>
        <dbReference type="EMBL" id="TXS25733.1"/>
    </source>
</evidence>
<organism evidence="3">
    <name type="scientific">Streptomyces sp. gb1(2016)</name>
    <dbReference type="NCBI Taxonomy" id="1828321"/>
    <lineage>
        <taxon>Bacteria</taxon>
        <taxon>Bacillati</taxon>
        <taxon>Actinomycetota</taxon>
        <taxon>Actinomycetes</taxon>
        <taxon>Kitasatosporales</taxon>
        <taxon>Streptomycetaceae</taxon>
        <taxon>Streptomyces</taxon>
    </lineage>
</organism>
<evidence type="ECO:0000259" key="1">
    <source>
        <dbReference type="Pfam" id="PF07398"/>
    </source>
</evidence>
<dbReference type="AlphaFoldDB" id="A0A652KPW0"/>
<evidence type="ECO:0000259" key="2">
    <source>
        <dbReference type="Pfam" id="PF11716"/>
    </source>
</evidence>
<dbReference type="EMBL" id="RDBM01000037">
    <property type="protein sequence ID" value="TXS25733.1"/>
    <property type="molecule type" value="Genomic_DNA"/>
</dbReference>
<reference evidence="3" key="1">
    <citation type="submission" date="2018-10" db="EMBL/GenBank/DDBJ databases">
        <authorList>
            <person name="Hariharan J."/>
            <person name="Choudoir M.J."/>
            <person name="Diebold P."/>
            <person name="Panke-Buisse K."/>
            <person name="Campbell A.N."/>
            <person name="Buckley D.H."/>
        </authorList>
    </citation>
    <scope>NUCLEOTIDE SEQUENCE</scope>
    <source>
        <strain evidence="3">Gb1</strain>
    </source>
</reference>
<feature type="domain" description="MDMPI C-terminal" evidence="1">
    <location>
        <begin position="144"/>
        <end position="238"/>
    </location>
</feature>
<keyword evidence="3" id="KW-0670">Pyruvate</keyword>
<dbReference type="PANTHER" id="PTHR40758">
    <property type="entry name" value="CONSERVED PROTEIN"/>
    <property type="match status" value="1"/>
</dbReference>
<name>A0A652KPW0_9ACTN</name>
<gene>
    <name evidence="3" type="ORF">EAO74_36565</name>
</gene>
<dbReference type="InterPro" id="IPR010872">
    <property type="entry name" value="MDMPI_C-term_domain"/>
</dbReference>